<dbReference type="EMBL" id="LC066374">
    <property type="protein sequence ID" value="BAT26934.1"/>
    <property type="molecule type" value="Genomic_DNA"/>
</dbReference>
<comment type="pathway">
    <text evidence="3">Lipid metabolism.</text>
</comment>
<dbReference type="RefSeq" id="WP_029703074.1">
    <property type="nucleotide sequence ID" value="NZ_BBWN01000016.1"/>
</dbReference>
<evidence type="ECO:0000256" key="10">
    <source>
        <dbReference type="ARBA" id="ARBA00022989"/>
    </source>
</evidence>
<dbReference type="GO" id="GO:0016020">
    <property type="term" value="C:membrane"/>
    <property type="evidence" value="ECO:0007669"/>
    <property type="project" value="UniProtKB-SubCell"/>
</dbReference>
<evidence type="ECO:0000256" key="14">
    <source>
        <dbReference type="ARBA" id="ARBA00023264"/>
    </source>
</evidence>
<dbReference type="AlphaFoldDB" id="A0A0P0YZF0"/>
<dbReference type="InterPro" id="IPR048254">
    <property type="entry name" value="CDP_ALCOHOL_P_TRANSF_CS"/>
</dbReference>
<keyword evidence="13" id="KW-0594">Phospholipid biosynthesis</keyword>
<comment type="subcellular location">
    <subcellularLocation>
        <location evidence="1">Membrane</location>
        <topology evidence="1">Multi-pass membrane protein</topology>
    </subcellularLocation>
</comment>
<evidence type="ECO:0000256" key="1">
    <source>
        <dbReference type="ARBA" id="ARBA00004141"/>
    </source>
</evidence>
<dbReference type="InterPro" id="IPR004570">
    <property type="entry name" value="Phosphatidylglycerol_P_synth"/>
</dbReference>
<dbReference type="PROSITE" id="PS00379">
    <property type="entry name" value="CDP_ALCOHOL_P_TRANSF"/>
    <property type="match status" value="1"/>
</dbReference>
<comment type="catalytic activity">
    <reaction evidence="15">
        <text>a CDP-1,2-diacyl-sn-glycerol + sn-glycerol 3-phosphate = a 1,2-diacyl-sn-glycero-3-phospho-(1'-sn-glycero-3'-phosphate) + CMP + H(+)</text>
        <dbReference type="Rhea" id="RHEA:12593"/>
        <dbReference type="ChEBI" id="CHEBI:15378"/>
        <dbReference type="ChEBI" id="CHEBI:57597"/>
        <dbReference type="ChEBI" id="CHEBI:58332"/>
        <dbReference type="ChEBI" id="CHEBI:60110"/>
        <dbReference type="ChEBI" id="CHEBI:60377"/>
        <dbReference type="EC" id="2.7.8.5"/>
    </reaction>
</comment>
<dbReference type="Pfam" id="PF01066">
    <property type="entry name" value="CDP-OH_P_transf"/>
    <property type="match status" value="1"/>
</dbReference>
<evidence type="ECO:0000256" key="11">
    <source>
        <dbReference type="ARBA" id="ARBA00023098"/>
    </source>
</evidence>
<keyword evidence="14" id="KW-1208">Phospholipid metabolism</keyword>
<evidence type="ECO:0000256" key="17">
    <source>
        <dbReference type="SAM" id="Phobius"/>
    </source>
</evidence>
<dbReference type="InterPro" id="IPR050324">
    <property type="entry name" value="CDP-alcohol_PTase-I"/>
</dbReference>
<evidence type="ECO:0000256" key="2">
    <source>
        <dbReference type="ARBA" id="ARBA00005042"/>
    </source>
</evidence>
<name>A0A0P0YZF0_9HYPH</name>
<keyword evidence="8 16" id="KW-0808">Transferase</keyword>
<evidence type="ECO:0000256" key="5">
    <source>
        <dbReference type="ARBA" id="ARBA00013170"/>
    </source>
</evidence>
<dbReference type="EC" id="2.7.8.5" evidence="5"/>
<dbReference type="PIRSF" id="PIRSF000847">
    <property type="entry name" value="Phos_ph_gly_syn"/>
    <property type="match status" value="1"/>
</dbReference>
<evidence type="ECO:0000256" key="4">
    <source>
        <dbReference type="ARBA" id="ARBA00010441"/>
    </source>
</evidence>
<dbReference type="FunFam" id="1.20.120.1760:FF:000033">
    <property type="entry name" value="CDP-alcohol phosphatidyltransferase"/>
    <property type="match status" value="1"/>
</dbReference>
<feature type="transmembrane region" description="Helical" evidence="17">
    <location>
        <begin position="72"/>
        <end position="93"/>
    </location>
</feature>
<keyword evidence="12 17" id="KW-0472">Membrane</keyword>
<dbReference type="Gene3D" id="1.20.120.1760">
    <property type="match status" value="1"/>
</dbReference>
<keyword evidence="7" id="KW-0444">Lipid biosynthesis</keyword>
<evidence type="ECO:0000256" key="15">
    <source>
        <dbReference type="ARBA" id="ARBA00048586"/>
    </source>
</evidence>
<evidence type="ECO:0000256" key="9">
    <source>
        <dbReference type="ARBA" id="ARBA00022692"/>
    </source>
</evidence>
<dbReference type="GO" id="GO:0046474">
    <property type="term" value="P:glycerophospholipid biosynthetic process"/>
    <property type="evidence" value="ECO:0007669"/>
    <property type="project" value="TreeGrafter"/>
</dbReference>
<evidence type="ECO:0000256" key="3">
    <source>
        <dbReference type="ARBA" id="ARBA00005189"/>
    </source>
</evidence>
<evidence type="ECO:0000256" key="8">
    <source>
        <dbReference type="ARBA" id="ARBA00022679"/>
    </source>
</evidence>
<reference evidence="18" key="1">
    <citation type="journal article" date="2015" name="Proc. Natl. Acad. Sci. U.S.A.">
        <title>Bacterial clade with the ribosomal RNA operon on a small plasmid rather than the chromosome.</title>
        <authorList>
            <person name="Anda M."/>
            <person name="Ohtsubo Y."/>
            <person name="Okubo T."/>
            <person name="Sugawara M."/>
            <person name="Nagata Y."/>
            <person name="Tsuda M."/>
            <person name="Minamisawa K."/>
            <person name="Mitsui H."/>
        </authorList>
    </citation>
    <scope>NUCLEOTIDE SEQUENCE</scope>
    <source>
        <strain evidence="18">DSM 14790</strain>
    </source>
</reference>
<evidence type="ECO:0000256" key="16">
    <source>
        <dbReference type="RuleBase" id="RU003750"/>
    </source>
</evidence>
<keyword evidence="9 17" id="KW-0812">Transmembrane</keyword>
<sequence length="201" mass="21542">MTGDGPKHGPGHPLTLPNIITIARLCGVPVLIWALIERDWTLAFAIFVVAGLSDAVDGVIARRWNQQSELGLYLDPIADKVLLVSVFVGLALLERLPGWLAIAVVSRDLLIVAAVLLSYVMGRPVTVRPLLISKLNTVSQIVLAGVALGEPAFGLSLTAEIEFLVAVTVVLTGVSAAAYLVDWLRHMNPNDDPSDRRGDPQ</sequence>
<dbReference type="InterPro" id="IPR043130">
    <property type="entry name" value="CDP-OH_PTrfase_TM_dom"/>
</dbReference>
<feature type="transmembrane region" description="Helical" evidence="17">
    <location>
        <begin position="42"/>
        <end position="60"/>
    </location>
</feature>
<feature type="transmembrane region" description="Helical" evidence="17">
    <location>
        <begin position="16"/>
        <end position="36"/>
    </location>
</feature>
<feature type="transmembrane region" description="Helical" evidence="17">
    <location>
        <begin position="161"/>
        <end position="181"/>
    </location>
</feature>
<dbReference type="GO" id="GO:0008444">
    <property type="term" value="F:CDP-diacylglycerol-glycerol-3-phosphate 3-phosphatidyltransferase activity"/>
    <property type="evidence" value="ECO:0007669"/>
    <property type="project" value="UniProtKB-EC"/>
</dbReference>
<keyword evidence="10 17" id="KW-1133">Transmembrane helix</keyword>
<keyword evidence="11" id="KW-0443">Lipid metabolism</keyword>
<dbReference type="InterPro" id="IPR000462">
    <property type="entry name" value="CDP-OH_P_trans"/>
</dbReference>
<dbReference type="PANTHER" id="PTHR14269:SF62">
    <property type="entry name" value="CDP-DIACYLGLYCEROL--GLYCEROL-3-PHOSPHATE 3-PHOSPHATIDYLTRANSFERASE 1, CHLOROPLASTIC"/>
    <property type="match status" value="1"/>
</dbReference>
<dbReference type="PANTHER" id="PTHR14269">
    <property type="entry name" value="CDP-DIACYLGLYCEROL--GLYCEROL-3-PHOSPHATE 3-PHOSPHATIDYLTRANSFERASE-RELATED"/>
    <property type="match status" value="1"/>
</dbReference>
<comment type="pathway">
    <text evidence="2">Phospholipid metabolism; phosphatidylglycerol biosynthesis; phosphatidylglycerol from CDP-diacylglycerol: step 1/2.</text>
</comment>
<proteinExistence type="inferred from homology"/>
<accession>A0A0P0YZF0</accession>
<evidence type="ECO:0000313" key="18">
    <source>
        <dbReference type="EMBL" id="BAT26934.1"/>
    </source>
</evidence>
<evidence type="ECO:0000256" key="13">
    <source>
        <dbReference type="ARBA" id="ARBA00023209"/>
    </source>
</evidence>
<protein>
    <recommendedName>
        <fullName evidence="6">CDP-diacylglycerol--glycerol-3-phosphate 3-phosphatidyltransferase</fullName>
        <ecNumber evidence="5">2.7.8.5</ecNumber>
    </recommendedName>
</protein>
<evidence type="ECO:0000256" key="7">
    <source>
        <dbReference type="ARBA" id="ARBA00022516"/>
    </source>
</evidence>
<evidence type="ECO:0000256" key="12">
    <source>
        <dbReference type="ARBA" id="ARBA00023136"/>
    </source>
</evidence>
<evidence type="ECO:0000256" key="6">
    <source>
        <dbReference type="ARBA" id="ARBA00014944"/>
    </source>
</evidence>
<organism evidence="18">
    <name type="scientific">Aurantimonas coralicida</name>
    <dbReference type="NCBI Taxonomy" id="182270"/>
    <lineage>
        <taxon>Bacteria</taxon>
        <taxon>Pseudomonadati</taxon>
        <taxon>Pseudomonadota</taxon>
        <taxon>Alphaproteobacteria</taxon>
        <taxon>Hyphomicrobiales</taxon>
        <taxon>Aurantimonadaceae</taxon>
        <taxon>Aurantimonas</taxon>
    </lineage>
</organism>
<comment type="similarity">
    <text evidence="4 16">Belongs to the CDP-alcohol phosphatidyltransferase class-I family.</text>
</comment>